<accession>A0A1I8JSC7</accession>
<protein>
    <submittedName>
        <fullName evidence="4">Transmembrane protein</fullName>
    </submittedName>
</protein>
<reference evidence="4" key="1">
    <citation type="submission" date="2016-11" db="UniProtKB">
        <authorList>
            <consortium name="WormBaseParasite"/>
        </authorList>
    </citation>
    <scope>IDENTIFICATION</scope>
</reference>
<evidence type="ECO:0000313" key="3">
    <source>
        <dbReference type="Proteomes" id="UP000095280"/>
    </source>
</evidence>
<feature type="chain" id="PRO_5009321928" evidence="2">
    <location>
        <begin position="25"/>
        <end position="200"/>
    </location>
</feature>
<sequence>AINPVVVAISVAFLLLLIASLVCSVVCRLADLASHNSALLNPEIPVGRGLRQDNGAAVAAKLMHFSSIILPLLAAKKDLPFAIDAADSSLSPWQTARPISAQLPMELHQLRSPGTCGPDTLDRVWESRMRWGCRGSTEAIAHARHRKDLHDIVSQTLETRPADQSDKTSKTRLQCKRPMGELQQQQQQQANKRPLSSRQD</sequence>
<evidence type="ECO:0000256" key="1">
    <source>
        <dbReference type="SAM" id="MobiDB-lite"/>
    </source>
</evidence>
<evidence type="ECO:0000256" key="2">
    <source>
        <dbReference type="SAM" id="SignalP"/>
    </source>
</evidence>
<feature type="compositionally biased region" description="Basic and acidic residues" evidence="1">
    <location>
        <begin position="160"/>
        <end position="169"/>
    </location>
</feature>
<proteinExistence type="predicted"/>
<feature type="compositionally biased region" description="Polar residues" evidence="1">
    <location>
        <begin position="190"/>
        <end position="200"/>
    </location>
</feature>
<keyword evidence="3" id="KW-1185">Reference proteome</keyword>
<feature type="region of interest" description="Disordered" evidence="1">
    <location>
        <begin position="156"/>
        <end position="200"/>
    </location>
</feature>
<name>A0A1I8JSC7_9PLAT</name>
<feature type="signal peptide" evidence="2">
    <location>
        <begin position="1"/>
        <end position="24"/>
    </location>
</feature>
<dbReference type="WBParaSite" id="snap_masked-unitig_43762-processed-gene-0.0-mRNA-1">
    <property type="protein sequence ID" value="snap_masked-unitig_43762-processed-gene-0.0-mRNA-1"/>
    <property type="gene ID" value="snap_masked-unitig_43762-processed-gene-0.0"/>
</dbReference>
<dbReference type="Proteomes" id="UP000095280">
    <property type="component" value="Unplaced"/>
</dbReference>
<keyword evidence="2" id="KW-0732">Signal</keyword>
<evidence type="ECO:0000313" key="4">
    <source>
        <dbReference type="WBParaSite" id="snap_masked-unitig_43762-processed-gene-0.0-mRNA-1"/>
    </source>
</evidence>
<dbReference type="AlphaFoldDB" id="A0A1I8JSC7"/>
<organism evidence="3 4">
    <name type="scientific">Macrostomum lignano</name>
    <dbReference type="NCBI Taxonomy" id="282301"/>
    <lineage>
        <taxon>Eukaryota</taxon>
        <taxon>Metazoa</taxon>
        <taxon>Spiralia</taxon>
        <taxon>Lophotrochozoa</taxon>
        <taxon>Platyhelminthes</taxon>
        <taxon>Rhabditophora</taxon>
        <taxon>Macrostomorpha</taxon>
        <taxon>Macrostomida</taxon>
        <taxon>Macrostomidae</taxon>
        <taxon>Macrostomum</taxon>
    </lineage>
</organism>